<comment type="caution">
    <text evidence="8">The sequence shown here is derived from an EMBL/GenBank/DDBJ whole genome shotgun (WGS) entry which is preliminary data.</text>
</comment>
<dbReference type="InterPro" id="IPR001640">
    <property type="entry name" value="Lgt"/>
</dbReference>
<sequence length="281" mass="32505">MLSEITWTADPAIFTIGSKEIRWYSLMFIIGFGIGYKIVERMWKRENINPKWIDPLLYYTLGGTVVGARLGHCLFYDPGYYLSHPFEILKVWEGGLASHGGVLGIIIAIYFYSKHVSRQSMLWTFDKLVVPTGLVAALIRIGNLMNHEVYGLPTDLPWGFRFIENLHAWRQGAEPIFSAPSHPTQIYEAACYLLTFVLCMWLYFKKDAWKKEGLIFGIFMICIFTARFFIEFLKNNQEDFEAAMPINMGQCLSIPFIVMGIYFIVRAWRHSNLNIVKPNRT</sequence>
<keyword evidence="2 7" id="KW-1003">Cell membrane</keyword>
<dbReference type="AlphaFoldDB" id="A0A3P1XWS5"/>
<evidence type="ECO:0000256" key="3">
    <source>
        <dbReference type="ARBA" id="ARBA00022679"/>
    </source>
</evidence>
<comment type="subcellular location">
    <subcellularLocation>
        <location evidence="7">Cell membrane</location>
        <topology evidence="7">Multi-pass membrane protein</topology>
    </subcellularLocation>
</comment>
<dbReference type="EMBL" id="RQYS01000003">
    <property type="protein sequence ID" value="RRD62981.1"/>
    <property type="molecule type" value="Genomic_DNA"/>
</dbReference>
<dbReference type="EC" id="2.5.1.145" evidence="7"/>
<comment type="function">
    <text evidence="7">Catalyzes the transfer of the diacylglyceryl group from phosphatidylglycerol to the sulfhydryl group of the N-terminal cysteine of a prolipoprotein, the first step in the formation of mature lipoproteins.</text>
</comment>
<dbReference type="OrthoDB" id="871140at2"/>
<name>A0A3P1XWS5_TANFO</name>
<dbReference type="PANTHER" id="PTHR30589">
    <property type="entry name" value="PROLIPOPROTEIN DIACYLGLYCERYL TRANSFERASE"/>
    <property type="match status" value="1"/>
</dbReference>
<feature type="transmembrane region" description="Helical" evidence="7">
    <location>
        <begin position="186"/>
        <end position="204"/>
    </location>
</feature>
<dbReference type="GO" id="GO:0005886">
    <property type="term" value="C:plasma membrane"/>
    <property type="evidence" value="ECO:0007669"/>
    <property type="project" value="UniProtKB-SubCell"/>
</dbReference>
<dbReference type="Proteomes" id="UP000278609">
    <property type="component" value="Unassembled WGS sequence"/>
</dbReference>
<proteinExistence type="inferred from homology"/>
<feature type="binding site" evidence="7">
    <location>
        <position position="140"/>
    </location>
    <ligand>
        <name>a 1,2-diacyl-sn-glycero-3-phospho-(1'-sn-glycerol)</name>
        <dbReference type="ChEBI" id="CHEBI:64716"/>
    </ligand>
</feature>
<evidence type="ECO:0000256" key="1">
    <source>
        <dbReference type="ARBA" id="ARBA00007150"/>
    </source>
</evidence>
<evidence type="ECO:0000313" key="8">
    <source>
        <dbReference type="EMBL" id="RRD62981.1"/>
    </source>
</evidence>
<evidence type="ECO:0000256" key="6">
    <source>
        <dbReference type="ARBA" id="ARBA00023136"/>
    </source>
</evidence>
<keyword evidence="6 7" id="KW-0472">Membrane</keyword>
<dbReference type="GO" id="GO:0008961">
    <property type="term" value="F:phosphatidylglycerol-prolipoprotein diacylglyceryl transferase activity"/>
    <property type="evidence" value="ECO:0007669"/>
    <property type="project" value="UniProtKB-UniRule"/>
</dbReference>
<feature type="transmembrane region" description="Helical" evidence="7">
    <location>
        <begin position="242"/>
        <end position="265"/>
    </location>
</feature>
<evidence type="ECO:0000256" key="2">
    <source>
        <dbReference type="ARBA" id="ARBA00022475"/>
    </source>
</evidence>
<keyword evidence="5 7" id="KW-1133">Transmembrane helix</keyword>
<comment type="similarity">
    <text evidence="1 7">Belongs to the Lgt family.</text>
</comment>
<dbReference type="NCBIfam" id="TIGR00544">
    <property type="entry name" value="lgt"/>
    <property type="match status" value="1"/>
</dbReference>
<feature type="transmembrane region" description="Helical" evidence="7">
    <location>
        <begin position="124"/>
        <end position="142"/>
    </location>
</feature>
<dbReference type="RefSeq" id="WP_124750447.1">
    <property type="nucleotide sequence ID" value="NZ_RQYS01000003.1"/>
</dbReference>
<keyword evidence="8" id="KW-0449">Lipoprotein</keyword>
<accession>A0A3P1XWS5</accession>
<keyword evidence="3 7" id="KW-0808">Transferase</keyword>
<evidence type="ECO:0000256" key="4">
    <source>
        <dbReference type="ARBA" id="ARBA00022692"/>
    </source>
</evidence>
<dbReference type="PANTHER" id="PTHR30589:SF0">
    <property type="entry name" value="PHOSPHATIDYLGLYCEROL--PROLIPOPROTEIN DIACYLGLYCERYL TRANSFERASE"/>
    <property type="match status" value="1"/>
</dbReference>
<evidence type="ECO:0000256" key="5">
    <source>
        <dbReference type="ARBA" id="ARBA00022989"/>
    </source>
</evidence>
<keyword evidence="4 7" id="KW-0812">Transmembrane</keyword>
<evidence type="ECO:0000313" key="9">
    <source>
        <dbReference type="Proteomes" id="UP000278609"/>
    </source>
</evidence>
<comment type="catalytic activity">
    <reaction evidence="7">
        <text>L-cysteinyl-[prolipoprotein] + a 1,2-diacyl-sn-glycero-3-phospho-(1'-sn-glycerol) = an S-1,2-diacyl-sn-glyceryl-L-cysteinyl-[prolipoprotein] + sn-glycerol 1-phosphate + H(+)</text>
        <dbReference type="Rhea" id="RHEA:56712"/>
        <dbReference type="Rhea" id="RHEA-COMP:14679"/>
        <dbReference type="Rhea" id="RHEA-COMP:14680"/>
        <dbReference type="ChEBI" id="CHEBI:15378"/>
        <dbReference type="ChEBI" id="CHEBI:29950"/>
        <dbReference type="ChEBI" id="CHEBI:57685"/>
        <dbReference type="ChEBI" id="CHEBI:64716"/>
        <dbReference type="ChEBI" id="CHEBI:140658"/>
        <dbReference type="EC" id="2.5.1.145"/>
    </reaction>
</comment>
<evidence type="ECO:0000256" key="7">
    <source>
        <dbReference type="HAMAP-Rule" id="MF_01147"/>
    </source>
</evidence>
<feature type="transmembrane region" description="Helical" evidence="7">
    <location>
        <begin position="91"/>
        <end position="112"/>
    </location>
</feature>
<reference evidence="8 9" key="1">
    <citation type="submission" date="2018-11" db="EMBL/GenBank/DDBJ databases">
        <title>Genomes From Bacteria Associated with the Canine Oral Cavity: a Test Case for Automated Genome-Based Taxonomic Assignment.</title>
        <authorList>
            <person name="Coil D.A."/>
            <person name="Jospin G."/>
            <person name="Darling A.E."/>
            <person name="Wallis C."/>
            <person name="Davis I.J."/>
            <person name="Harris S."/>
            <person name="Eisen J.A."/>
            <person name="Holcombe L.J."/>
            <person name="O'Flynn C."/>
        </authorList>
    </citation>
    <scope>NUCLEOTIDE SEQUENCE [LARGE SCALE GENOMIC DNA]</scope>
    <source>
        <strain evidence="8 9">OH2617_COT-023</strain>
    </source>
</reference>
<comment type="pathway">
    <text evidence="7">Protein modification; lipoprotein biosynthesis (diacylglyceryl transfer).</text>
</comment>
<feature type="transmembrane region" description="Helical" evidence="7">
    <location>
        <begin position="213"/>
        <end position="230"/>
    </location>
</feature>
<dbReference type="HAMAP" id="MF_01147">
    <property type="entry name" value="Lgt"/>
    <property type="match status" value="1"/>
</dbReference>
<dbReference type="Pfam" id="PF01790">
    <property type="entry name" value="LGT"/>
    <property type="match status" value="1"/>
</dbReference>
<dbReference type="GO" id="GO:0042158">
    <property type="term" value="P:lipoprotein biosynthetic process"/>
    <property type="evidence" value="ECO:0007669"/>
    <property type="project" value="UniProtKB-UniRule"/>
</dbReference>
<organism evidence="8 9">
    <name type="scientific">Tannerella forsythia</name>
    <name type="common">Bacteroides forsythus</name>
    <dbReference type="NCBI Taxonomy" id="28112"/>
    <lineage>
        <taxon>Bacteria</taxon>
        <taxon>Pseudomonadati</taxon>
        <taxon>Bacteroidota</taxon>
        <taxon>Bacteroidia</taxon>
        <taxon>Bacteroidales</taxon>
        <taxon>Tannerellaceae</taxon>
        <taxon>Tannerella</taxon>
    </lineage>
</organism>
<gene>
    <name evidence="7 8" type="primary">lgt</name>
    <name evidence="8" type="ORF">EII40_01180</name>
</gene>
<dbReference type="UniPathway" id="UPA00664"/>
<feature type="transmembrane region" description="Helical" evidence="7">
    <location>
        <begin position="51"/>
        <end position="71"/>
    </location>
</feature>
<protein>
    <recommendedName>
        <fullName evidence="7">Phosphatidylglycerol--prolipoprotein diacylglyceryl transferase</fullName>
        <ecNumber evidence="7">2.5.1.145</ecNumber>
    </recommendedName>
</protein>
<feature type="transmembrane region" description="Helical" evidence="7">
    <location>
        <begin position="21"/>
        <end position="39"/>
    </location>
</feature>